<proteinExistence type="predicted"/>
<dbReference type="InterPro" id="IPR016187">
    <property type="entry name" value="CTDL_fold"/>
</dbReference>
<dbReference type="CDD" id="cd00037">
    <property type="entry name" value="CLECT"/>
    <property type="match status" value="1"/>
</dbReference>
<reference evidence="3 4" key="1">
    <citation type="submission" date="2018-11" db="EMBL/GenBank/DDBJ databases">
        <authorList>
            <consortium name="Pathogen Informatics"/>
        </authorList>
    </citation>
    <scope>NUCLEOTIDE SEQUENCE [LARGE SCALE GENOMIC DNA]</scope>
</reference>
<dbReference type="SUPFAM" id="SSF56436">
    <property type="entry name" value="C-type lectin-like"/>
    <property type="match status" value="1"/>
</dbReference>
<dbReference type="InterPro" id="IPR001304">
    <property type="entry name" value="C-type_lectin-like"/>
</dbReference>
<evidence type="ECO:0000313" key="4">
    <source>
        <dbReference type="Proteomes" id="UP000270094"/>
    </source>
</evidence>
<dbReference type="Proteomes" id="UP000270094">
    <property type="component" value="Unassembled WGS sequence"/>
</dbReference>
<dbReference type="PANTHER" id="PTHR31024:SF3">
    <property type="entry name" value="C-TYPE LECTIN-RELATED"/>
    <property type="match status" value="1"/>
</dbReference>
<dbReference type="PROSITE" id="PS50041">
    <property type="entry name" value="C_TYPE_LECTIN_2"/>
    <property type="match status" value="1"/>
</dbReference>
<dbReference type="OrthoDB" id="5862648at2759"/>
<protein>
    <recommendedName>
        <fullName evidence="2">C-type lectin domain-containing protein</fullName>
    </recommendedName>
</protein>
<keyword evidence="4" id="KW-1185">Reference proteome</keyword>
<dbReference type="Pfam" id="PF00059">
    <property type="entry name" value="Lectin_C"/>
    <property type="match status" value="1"/>
</dbReference>
<name>A0A3P7IM90_STRVU</name>
<evidence type="ECO:0000313" key="3">
    <source>
        <dbReference type="EMBL" id="VDM74171.1"/>
    </source>
</evidence>
<feature type="domain" description="C-type lectin" evidence="2">
    <location>
        <begin position="1"/>
        <end position="82"/>
    </location>
</feature>
<dbReference type="PROSITE" id="PS00615">
    <property type="entry name" value="C_TYPE_LECTIN_1"/>
    <property type="match status" value="1"/>
</dbReference>
<accession>A0A3P7IM90</accession>
<gene>
    <name evidence="3" type="ORF">SVUK_LOCUS9169</name>
</gene>
<dbReference type="PANTHER" id="PTHR31024">
    <property type="entry name" value="C-TYPE LECTIN"/>
    <property type="match status" value="1"/>
</dbReference>
<evidence type="ECO:0000256" key="1">
    <source>
        <dbReference type="ARBA" id="ARBA00023157"/>
    </source>
</evidence>
<dbReference type="InterPro" id="IPR018378">
    <property type="entry name" value="C-type_lectin_CS"/>
</dbReference>
<dbReference type="Gene3D" id="3.10.100.10">
    <property type="entry name" value="Mannose-Binding Protein A, subunit A"/>
    <property type="match status" value="1"/>
</dbReference>
<dbReference type="EMBL" id="UYYB01034496">
    <property type="protein sequence ID" value="VDM74171.1"/>
    <property type="molecule type" value="Genomic_DNA"/>
</dbReference>
<dbReference type="InterPro" id="IPR016186">
    <property type="entry name" value="C-type_lectin-like/link_sf"/>
</dbReference>
<sequence>MPPWESKFWIGLHRKHGPTFVWTDGNEFFDNPGHFAKPSNFTMWCSGYPIARGDCVYMQQHNGTELCWFNADCDNDENYICERKPCDTDNYCSFDDK</sequence>
<dbReference type="AlphaFoldDB" id="A0A3P7IM90"/>
<organism evidence="3 4">
    <name type="scientific">Strongylus vulgaris</name>
    <name type="common">Blood worm</name>
    <dbReference type="NCBI Taxonomy" id="40348"/>
    <lineage>
        <taxon>Eukaryota</taxon>
        <taxon>Metazoa</taxon>
        <taxon>Ecdysozoa</taxon>
        <taxon>Nematoda</taxon>
        <taxon>Chromadorea</taxon>
        <taxon>Rhabditida</taxon>
        <taxon>Rhabditina</taxon>
        <taxon>Rhabditomorpha</taxon>
        <taxon>Strongyloidea</taxon>
        <taxon>Strongylidae</taxon>
        <taxon>Strongylus</taxon>
    </lineage>
</organism>
<keyword evidence="1" id="KW-1015">Disulfide bond</keyword>
<evidence type="ECO:0000259" key="2">
    <source>
        <dbReference type="PROSITE" id="PS50041"/>
    </source>
</evidence>